<dbReference type="InParanoid" id="B3RT43"/>
<dbReference type="Pfam" id="PF00233">
    <property type="entry name" value="PDEase_I"/>
    <property type="match status" value="1"/>
</dbReference>
<dbReference type="KEGG" id="tad:TRIADDRAFT_54830"/>
<dbReference type="InterPro" id="IPR057304">
    <property type="entry name" value="PDE8-like_REC_N"/>
</dbReference>
<dbReference type="InterPro" id="IPR036971">
    <property type="entry name" value="PDEase_catalytic_dom_sf"/>
</dbReference>
<keyword evidence="7" id="KW-0114">cAMP</keyword>
<evidence type="ECO:0000256" key="2">
    <source>
        <dbReference type="ARBA" id="ARBA00004703"/>
    </source>
</evidence>
<evidence type="ECO:0000256" key="10">
    <source>
        <dbReference type="PIRSR" id="PIRSR623088-3"/>
    </source>
</evidence>
<evidence type="ECO:0000256" key="9">
    <source>
        <dbReference type="PIRSR" id="PIRSR623088-2"/>
    </source>
</evidence>
<feature type="domain" description="PDEase" evidence="12">
    <location>
        <begin position="358"/>
        <end position="704"/>
    </location>
</feature>
<protein>
    <recommendedName>
        <fullName evidence="4">3',5'-cyclic-AMP phosphodiesterase</fullName>
        <ecNumber evidence="4">3.1.4.53</ecNumber>
    </recommendedName>
</protein>
<dbReference type="Pfam" id="PF13426">
    <property type="entry name" value="PAS_9"/>
    <property type="match status" value="1"/>
</dbReference>
<dbReference type="eggNOG" id="KOG1229">
    <property type="taxonomic scope" value="Eukaryota"/>
</dbReference>
<feature type="binding site" evidence="10">
    <location>
        <position position="485"/>
    </location>
    <ligand>
        <name>Zn(2+)</name>
        <dbReference type="ChEBI" id="CHEBI:29105"/>
        <label>1</label>
    </ligand>
</feature>
<organism evidence="13 14">
    <name type="scientific">Trichoplax adhaerens</name>
    <name type="common">Trichoplax reptans</name>
    <dbReference type="NCBI Taxonomy" id="10228"/>
    <lineage>
        <taxon>Eukaryota</taxon>
        <taxon>Metazoa</taxon>
        <taxon>Placozoa</taxon>
        <taxon>Uniplacotomia</taxon>
        <taxon>Trichoplacea</taxon>
        <taxon>Trichoplacidae</taxon>
        <taxon>Trichoplax</taxon>
    </lineage>
</organism>
<dbReference type="EMBL" id="DS985243">
    <property type="protein sequence ID" value="EDV26628.1"/>
    <property type="molecule type" value="Genomic_DNA"/>
</dbReference>
<evidence type="ECO:0000256" key="6">
    <source>
        <dbReference type="ARBA" id="ARBA00022801"/>
    </source>
</evidence>
<keyword evidence="5 10" id="KW-0479">Metal-binding</keyword>
<dbReference type="SUPFAM" id="SSF109604">
    <property type="entry name" value="HD-domain/PDEase-like"/>
    <property type="match status" value="1"/>
</dbReference>
<dbReference type="NCBIfam" id="TIGR00229">
    <property type="entry name" value="sensory_box"/>
    <property type="match status" value="1"/>
</dbReference>
<dbReference type="GO" id="GO:0141162">
    <property type="term" value="P:negative regulation of cAMP/PKA signal transduction"/>
    <property type="evidence" value="ECO:0000318"/>
    <property type="project" value="GO_Central"/>
</dbReference>
<evidence type="ECO:0000256" key="3">
    <source>
        <dbReference type="ARBA" id="ARBA00006437"/>
    </source>
</evidence>
<name>B3RT43_TRIAD</name>
<reference evidence="13 14" key="1">
    <citation type="journal article" date="2008" name="Nature">
        <title>The Trichoplax genome and the nature of placozoans.</title>
        <authorList>
            <person name="Srivastava M."/>
            <person name="Begovic E."/>
            <person name="Chapman J."/>
            <person name="Putnam N.H."/>
            <person name="Hellsten U."/>
            <person name="Kawashima T."/>
            <person name="Kuo A."/>
            <person name="Mitros T."/>
            <person name="Salamov A."/>
            <person name="Carpenter M.L."/>
            <person name="Signorovitch A.Y."/>
            <person name="Moreno M.A."/>
            <person name="Kamm K."/>
            <person name="Grimwood J."/>
            <person name="Schmutz J."/>
            <person name="Shapiro H."/>
            <person name="Grigoriev I.V."/>
            <person name="Buss L.W."/>
            <person name="Schierwater B."/>
            <person name="Dellaporta S.L."/>
            <person name="Rokhsar D.S."/>
        </authorList>
    </citation>
    <scope>NUCLEOTIDE SEQUENCE [LARGE SCALE GENOMIC DNA]</scope>
    <source>
        <strain evidence="13 14">Grell-BS-1999</strain>
    </source>
</reference>
<evidence type="ECO:0000256" key="7">
    <source>
        <dbReference type="ARBA" id="ARBA00023149"/>
    </source>
</evidence>
<dbReference type="GO" id="GO:0047555">
    <property type="term" value="F:3',5'-cyclic-GMP phosphodiesterase activity"/>
    <property type="evidence" value="ECO:0000318"/>
    <property type="project" value="GO_Central"/>
</dbReference>
<feature type="active site" description="Proton donor" evidence="8">
    <location>
        <position position="445"/>
    </location>
</feature>
<dbReference type="CDD" id="cd00077">
    <property type="entry name" value="HDc"/>
    <property type="match status" value="1"/>
</dbReference>
<accession>B3RT43</accession>
<comment type="similarity">
    <text evidence="3">Belongs to the cyclic nucleotide phosphodiesterase family. PDE8 subfamily.</text>
</comment>
<feature type="binding site" evidence="10">
    <location>
        <position position="486"/>
    </location>
    <ligand>
        <name>Zn(2+)</name>
        <dbReference type="ChEBI" id="CHEBI:29105"/>
        <label>2</label>
    </ligand>
</feature>
<dbReference type="SMART" id="SM00471">
    <property type="entry name" value="HDc"/>
    <property type="match status" value="1"/>
</dbReference>
<dbReference type="GO" id="GO:0004115">
    <property type="term" value="F:3',5'-cyclic-AMP phosphodiesterase activity"/>
    <property type="evidence" value="ECO:0000318"/>
    <property type="project" value="GO_Central"/>
</dbReference>
<feature type="binding site" evidence="9">
    <location>
        <position position="662"/>
    </location>
    <ligand>
        <name>AMP</name>
        <dbReference type="ChEBI" id="CHEBI:456215"/>
    </ligand>
</feature>
<dbReference type="SUPFAM" id="SSF55785">
    <property type="entry name" value="PYP-like sensor domain (PAS domain)"/>
    <property type="match status" value="1"/>
</dbReference>
<dbReference type="GO" id="GO:0070374">
    <property type="term" value="P:positive regulation of ERK1 and ERK2 cascade"/>
    <property type="evidence" value="ECO:0000318"/>
    <property type="project" value="GO_Central"/>
</dbReference>
<feature type="binding site" evidence="10">
    <location>
        <position position="486"/>
    </location>
    <ligand>
        <name>Zn(2+)</name>
        <dbReference type="ChEBI" id="CHEBI:29105"/>
        <label>1</label>
    </ligand>
</feature>
<evidence type="ECO:0000259" key="11">
    <source>
        <dbReference type="PROSITE" id="PS50112"/>
    </source>
</evidence>
<feature type="binding site" evidence="9">
    <location>
        <position position="486"/>
    </location>
    <ligand>
        <name>AMP</name>
        <dbReference type="ChEBI" id="CHEBI:456215"/>
    </ligand>
</feature>
<dbReference type="InterPro" id="IPR002073">
    <property type="entry name" value="PDEase_catalytic_dom"/>
</dbReference>
<keyword evidence="6" id="KW-0378">Hydrolase</keyword>
<evidence type="ECO:0000256" key="4">
    <source>
        <dbReference type="ARBA" id="ARBA00012276"/>
    </source>
</evidence>
<dbReference type="UniPathway" id="UPA00762">
    <property type="reaction ID" value="UER00747"/>
</dbReference>
<evidence type="ECO:0000256" key="1">
    <source>
        <dbReference type="ARBA" id="ARBA00001968"/>
    </source>
</evidence>
<dbReference type="FunCoup" id="B3RT43">
    <property type="interactions" value="508"/>
</dbReference>
<dbReference type="GeneID" id="6751837"/>
<sequence length="743" mass="84961">MGERKQYRMILAIFSENDKQLNALKQAAEKGNYKLNVVHSERSAIEYYQDYRPHIVFVDLRSKDAFNGETICKNVKDKSLSNQSTMIAVVNPSNSDKEEPSIAPLLAMGFNRRFVENFNVGGCLNELIMLEVNDLRQQVKIREADSLFAAIHNAYDSVEITTDRSQFQYVNPAFERTTGYWSSELIGKLDSVLPTSDKNDPELFNTIKSYVSRGRTWEGSYVGKRKSGETYPQFVRVIPIIGHEGFLTHHVTIKRDISEMETKYKKYVEESIKSYPNGKVVDPNHIKTVEASTSMVINLIKIAQENVSESPNNVTQSLDKVLQILKDAEISFPQGADFDLINFTELGNNTITSQGNLPRPSLVVNAKSILNDASAEIKIALDGASDWDYDILELERVTEKRPLVYLGMKIFERFRMGHYLNASADVLCNWLKLIEANYRQSNSYHNSTHAGDVLHASACFLDCDRVKNLLDPLDIMASLIAAIVHDVDHPGVTSAFLCNSHNPLALLYNDSAVLESHHAALAFKLTTSNDKVNIFKGLESDEYRSIRSSIIDMVLATEMTKHFSYLSKFTDCLNASKNTVIADDGTELKVIESSSENRMLAKRILIKCADISNPARNWILSKEWALRILDEYMCQYDEEDKEGLPLTMHMFNREKCNVPQSQRSFYDYFVKDLFKSWHSFAHIPHVMKNIEENYDHWRNVEQKGIKIYNLKNEREIHNVVYWRSLIFDLKIVEKSFAVTYVMN</sequence>
<feature type="binding site" evidence="9">
    <location>
        <begin position="445"/>
        <end position="449"/>
    </location>
    <ligand>
        <name>AMP</name>
        <dbReference type="ChEBI" id="CHEBI:456215"/>
    </ligand>
</feature>
<comment type="pathway">
    <text evidence="2">Purine metabolism; 3',5'-cyclic AMP degradation; AMP from 3',5'-cyclic AMP: step 1/1.</text>
</comment>
<dbReference type="PhylomeDB" id="B3RT43"/>
<dbReference type="STRING" id="10228.B3RT43"/>
<gene>
    <name evidence="13" type="ORF">TRIADDRAFT_54830</name>
</gene>
<evidence type="ECO:0000256" key="5">
    <source>
        <dbReference type="ARBA" id="ARBA00022723"/>
    </source>
</evidence>
<dbReference type="RefSeq" id="XP_002110624.1">
    <property type="nucleotide sequence ID" value="XM_002110588.1"/>
</dbReference>
<dbReference type="InterPro" id="IPR023088">
    <property type="entry name" value="PDEase"/>
</dbReference>
<dbReference type="PROSITE" id="PS51845">
    <property type="entry name" value="PDEASE_I_2"/>
    <property type="match status" value="1"/>
</dbReference>
<dbReference type="InterPro" id="IPR000014">
    <property type="entry name" value="PAS"/>
</dbReference>
<evidence type="ECO:0000313" key="13">
    <source>
        <dbReference type="EMBL" id="EDV26628.1"/>
    </source>
</evidence>
<proteinExistence type="inferred from homology"/>
<evidence type="ECO:0000256" key="8">
    <source>
        <dbReference type="PIRSR" id="PIRSR623088-1"/>
    </source>
</evidence>
<dbReference type="GO" id="GO:0006198">
    <property type="term" value="P:cAMP catabolic process"/>
    <property type="evidence" value="ECO:0007669"/>
    <property type="project" value="UniProtKB-UniPathway"/>
</dbReference>
<dbReference type="CDD" id="cd00130">
    <property type="entry name" value="PAS"/>
    <property type="match status" value="1"/>
</dbReference>
<dbReference type="Proteomes" id="UP000009022">
    <property type="component" value="Unassembled WGS sequence"/>
</dbReference>
<dbReference type="Pfam" id="PF23198">
    <property type="entry name" value="PDE8A_N"/>
    <property type="match status" value="1"/>
</dbReference>
<dbReference type="HOGENOM" id="CLU_005940_4_2_1"/>
<dbReference type="Gene3D" id="3.40.50.2300">
    <property type="match status" value="1"/>
</dbReference>
<keyword evidence="14" id="KW-1185">Reference proteome</keyword>
<dbReference type="CTD" id="6751837"/>
<feature type="domain" description="PAS" evidence="11">
    <location>
        <begin position="143"/>
        <end position="188"/>
    </location>
</feature>
<dbReference type="InterPro" id="IPR035965">
    <property type="entry name" value="PAS-like_dom_sf"/>
</dbReference>
<dbReference type="InterPro" id="IPR003607">
    <property type="entry name" value="HD/PDEase_dom"/>
</dbReference>
<comment type="cofactor">
    <cofactor evidence="1">
        <name>a divalent metal cation</name>
        <dbReference type="ChEBI" id="CHEBI:60240"/>
    </cofactor>
</comment>
<feature type="binding site" evidence="9">
    <location>
        <position position="610"/>
    </location>
    <ligand>
        <name>AMP</name>
        <dbReference type="ChEBI" id="CHEBI:456215"/>
    </ligand>
</feature>
<dbReference type="OMA" id="IDHRGQR"/>
<dbReference type="AlphaFoldDB" id="B3RT43"/>
<evidence type="ECO:0000313" key="14">
    <source>
        <dbReference type="Proteomes" id="UP000009022"/>
    </source>
</evidence>
<dbReference type="GO" id="GO:0046872">
    <property type="term" value="F:metal ion binding"/>
    <property type="evidence" value="ECO:0007669"/>
    <property type="project" value="UniProtKB-KW"/>
</dbReference>
<evidence type="ECO:0000259" key="12">
    <source>
        <dbReference type="PROSITE" id="PS51845"/>
    </source>
</evidence>
<feature type="binding site" evidence="10">
    <location>
        <position position="449"/>
    </location>
    <ligand>
        <name>Zn(2+)</name>
        <dbReference type="ChEBI" id="CHEBI:29105"/>
        <label>1</label>
    </ligand>
</feature>
<feature type="binding site" evidence="10">
    <location>
        <position position="610"/>
    </location>
    <ligand>
        <name>Zn(2+)</name>
        <dbReference type="ChEBI" id="CHEBI:29105"/>
        <label>1</label>
    </ligand>
</feature>
<dbReference type="PRINTS" id="PR00387">
    <property type="entry name" value="PDIESTERASE1"/>
</dbReference>
<dbReference type="GO" id="GO:0007165">
    <property type="term" value="P:signal transduction"/>
    <property type="evidence" value="ECO:0007669"/>
    <property type="project" value="InterPro"/>
</dbReference>
<dbReference type="PANTHER" id="PTHR11347">
    <property type="entry name" value="CYCLIC NUCLEOTIDE PHOSPHODIESTERASE"/>
    <property type="match status" value="1"/>
</dbReference>
<dbReference type="Gene3D" id="3.30.450.20">
    <property type="entry name" value="PAS domain"/>
    <property type="match status" value="1"/>
</dbReference>
<dbReference type="EC" id="3.1.4.53" evidence="4"/>
<dbReference type="OrthoDB" id="189220at2759"/>
<dbReference type="PROSITE" id="PS50112">
    <property type="entry name" value="PAS"/>
    <property type="match status" value="1"/>
</dbReference>
<dbReference type="Gene3D" id="1.10.1300.10">
    <property type="entry name" value="3'5'-cyclic nucleotide phosphodiesterase, catalytic domain"/>
    <property type="match status" value="1"/>
</dbReference>